<protein>
    <recommendedName>
        <fullName evidence="3">HPt domain-containing protein</fullName>
    </recommendedName>
</protein>
<proteinExistence type="predicted"/>
<dbReference type="Pfam" id="PF01627">
    <property type="entry name" value="Hpt"/>
    <property type="match status" value="1"/>
</dbReference>
<evidence type="ECO:0000256" key="2">
    <source>
        <dbReference type="PROSITE-ProRule" id="PRU00110"/>
    </source>
</evidence>
<dbReference type="Proteomes" id="UP000256971">
    <property type="component" value="Chromosome"/>
</dbReference>
<dbReference type="PROSITE" id="PS50894">
    <property type="entry name" value="HPT"/>
    <property type="match status" value="1"/>
</dbReference>
<dbReference type="InterPro" id="IPR008207">
    <property type="entry name" value="Sig_transdc_His_kin_Hpt_dom"/>
</dbReference>
<evidence type="ECO:0000313" key="4">
    <source>
        <dbReference type="EMBL" id="AXO14244.1"/>
    </source>
</evidence>
<sequence>MPPTWHWLSGVVQDVILSWAAQKGLSMELIDNARFDELCQALGKDQVLLLVNLLPASYDEERARLIEAAATKDPDGIKRSGHAIKGMARNMAAPELAEAALAFERFEGDFDPALDDKIKELDGITQQTVGAMRALLATP</sequence>
<evidence type="ECO:0000313" key="5">
    <source>
        <dbReference type="Proteomes" id="UP000256971"/>
    </source>
</evidence>
<evidence type="ECO:0000256" key="1">
    <source>
        <dbReference type="ARBA" id="ARBA00023012"/>
    </source>
</evidence>
<keyword evidence="5" id="KW-1185">Reference proteome</keyword>
<name>A0ABM6XX17_9PROT</name>
<gene>
    <name evidence="4" type="ORF">DY252_08405</name>
</gene>
<dbReference type="Gene3D" id="1.20.120.160">
    <property type="entry name" value="HPT domain"/>
    <property type="match status" value="1"/>
</dbReference>
<evidence type="ECO:0000259" key="3">
    <source>
        <dbReference type="PROSITE" id="PS50894"/>
    </source>
</evidence>
<feature type="modified residue" description="Phosphohistidine" evidence="2">
    <location>
        <position position="82"/>
    </location>
</feature>
<keyword evidence="2" id="KW-0597">Phosphoprotein</keyword>
<organism evidence="4 5">
    <name type="scientific">Thalassospira indica</name>
    <dbReference type="NCBI Taxonomy" id="1891279"/>
    <lineage>
        <taxon>Bacteria</taxon>
        <taxon>Pseudomonadati</taxon>
        <taxon>Pseudomonadota</taxon>
        <taxon>Alphaproteobacteria</taxon>
        <taxon>Rhodospirillales</taxon>
        <taxon>Thalassospiraceae</taxon>
        <taxon>Thalassospira</taxon>
    </lineage>
</organism>
<dbReference type="InterPro" id="IPR036641">
    <property type="entry name" value="HPT_dom_sf"/>
</dbReference>
<keyword evidence="1" id="KW-0902">Two-component regulatory system</keyword>
<dbReference type="SUPFAM" id="SSF47226">
    <property type="entry name" value="Histidine-containing phosphotransfer domain, HPT domain"/>
    <property type="match status" value="1"/>
</dbReference>
<feature type="domain" description="HPt" evidence="3">
    <location>
        <begin position="43"/>
        <end position="135"/>
    </location>
</feature>
<dbReference type="EMBL" id="CP031555">
    <property type="protein sequence ID" value="AXO14244.1"/>
    <property type="molecule type" value="Genomic_DNA"/>
</dbReference>
<reference evidence="4 5" key="1">
    <citation type="submission" date="2018-08" db="EMBL/GenBank/DDBJ databases">
        <title>Complete genome sequence of type strain Thalassospira indica MCCC 1A01103T, isolated from isolated from deep seawater of the Indian Ocean.</title>
        <authorList>
            <person name="Liu Y."/>
        </authorList>
    </citation>
    <scope>NUCLEOTIDE SEQUENCE [LARGE SCALE GENOMIC DNA]</scope>
    <source>
        <strain evidence="4 5">PB8BT</strain>
    </source>
</reference>
<accession>A0ABM6XX17</accession>